<feature type="compositionally biased region" description="Polar residues" evidence="1">
    <location>
        <begin position="236"/>
        <end position="249"/>
    </location>
</feature>
<protein>
    <submittedName>
        <fullName evidence="3">Junctophilin-1</fullName>
    </submittedName>
</protein>
<dbReference type="GO" id="GO:0016529">
    <property type="term" value="C:sarcoplasmic reticulum"/>
    <property type="evidence" value="ECO:0007669"/>
    <property type="project" value="TreeGrafter"/>
</dbReference>
<dbReference type="GO" id="GO:0005886">
    <property type="term" value="C:plasma membrane"/>
    <property type="evidence" value="ECO:0007669"/>
    <property type="project" value="TreeGrafter"/>
</dbReference>
<proteinExistence type="predicted"/>
<accession>A0AAD1W6K8</accession>
<evidence type="ECO:0000313" key="3">
    <source>
        <dbReference type="EMBL" id="CAH2285427.1"/>
    </source>
</evidence>
<sequence>MLPTASLLAGYAPEKNEMSAVHCQRRFQETQIGFYFKTGTIQSSMTAHARAKGDAADQASQAARQESDIARAVAKELSPSFHQPGPDYMRQKFQEVVEVKEVVEEKVQKKPPSPKESPHFYRKGTTPPNTPEERRKQTSQSSSQPTKIKNSSSSAVALHNPERKSSSSENLPASSNKPLPVKVPEKEEGIAKPLPKASFSHNPSNTGNGELHADSGYFIKINPLLTSDLKAKANPSKPSAFTNLPQVQMPSPKKPVVKPDAKESRPEPKLKKQDSVAPKNETNNNDSLSTIGNGINSRPSSVLIMLVMLLNVGLAILFVHFLT</sequence>
<feature type="compositionally biased region" description="Basic and acidic residues" evidence="1">
    <location>
        <begin position="257"/>
        <end position="274"/>
    </location>
</feature>
<dbReference type="GO" id="GO:0030314">
    <property type="term" value="C:junctional membrane complex"/>
    <property type="evidence" value="ECO:0007669"/>
    <property type="project" value="InterPro"/>
</dbReference>
<dbReference type="PANTHER" id="PTHR23085">
    <property type="entry name" value="GH28348P"/>
    <property type="match status" value="1"/>
</dbReference>
<evidence type="ECO:0000256" key="1">
    <source>
        <dbReference type="SAM" id="MobiDB-lite"/>
    </source>
</evidence>
<dbReference type="PANTHER" id="PTHR23085:SF6">
    <property type="entry name" value="JUNCTOPHILIN-1"/>
    <property type="match status" value="1"/>
</dbReference>
<keyword evidence="2" id="KW-1133">Transmembrane helix</keyword>
<keyword evidence="2" id="KW-0472">Membrane</keyword>
<dbReference type="AlphaFoldDB" id="A0AAD1W6K8"/>
<feature type="transmembrane region" description="Helical" evidence="2">
    <location>
        <begin position="302"/>
        <end position="322"/>
    </location>
</feature>
<keyword evidence="2" id="KW-0812">Transmembrane</keyword>
<dbReference type="Proteomes" id="UP001295444">
    <property type="component" value="Chromosome 04"/>
</dbReference>
<evidence type="ECO:0000256" key="2">
    <source>
        <dbReference type="SAM" id="Phobius"/>
    </source>
</evidence>
<organism evidence="3 4">
    <name type="scientific">Pelobates cultripes</name>
    <name type="common">Western spadefoot toad</name>
    <dbReference type="NCBI Taxonomy" id="61616"/>
    <lineage>
        <taxon>Eukaryota</taxon>
        <taxon>Metazoa</taxon>
        <taxon>Chordata</taxon>
        <taxon>Craniata</taxon>
        <taxon>Vertebrata</taxon>
        <taxon>Euteleostomi</taxon>
        <taxon>Amphibia</taxon>
        <taxon>Batrachia</taxon>
        <taxon>Anura</taxon>
        <taxon>Pelobatoidea</taxon>
        <taxon>Pelobatidae</taxon>
        <taxon>Pelobates</taxon>
    </lineage>
</organism>
<feature type="region of interest" description="Disordered" evidence="1">
    <location>
        <begin position="104"/>
        <end position="208"/>
    </location>
</feature>
<feature type="region of interest" description="Disordered" evidence="1">
    <location>
        <begin position="230"/>
        <end position="293"/>
    </location>
</feature>
<feature type="compositionally biased region" description="Polar residues" evidence="1">
    <location>
        <begin position="145"/>
        <end position="155"/>
    </location>
</feature>
<dbReference type="EMBL" id="OW240915">
    <property type="protein sequence ID" value="CAH2285427.1"/>
    <property type="molecule type" value="Genomic_DNA"/>
</dbReference>
<feature type="compositionally biased region" description="Polar residues" evidence="1">
    <location>
        <begin position="199"/>
        <end position="208"/>
    </location>
</feature>
<name>A0AAD1W6K8_PELCU</name>
<gene>
    <name evidence="3" type="ORF">PECUL_23A031788</name>
</gene>
<feature type="compositionally biased region" description="Polar residues" evidence="1">
    <location>
        <begin position="280"/>
        <end position="293"/>
    </location>
</feature>
<reference evidence="3" key="1">
    <citation type="submission" date="2022-03" db="EMBL/GenBank/DDBJ databases">
        <authorList>
            <person name="Alioto T."/>
            <person name="Alioto T."/>
            <person name="Gomez Garrido J."/>
        </authorList>
    </citation>
    <scope>NUCLEOTIDE SEQUENCE</scope>
</reference>
<dbReference type="GO" id="GO:0005789">
    <property type="term" value="C:endoplasmic reticulum membrane"/>
    <property type="evidence" value="ECO:0007669"/>
    <property type="project" value="TreeGrafter"/>
</dbReference>
<dbReference type="InterPro" id="IPR017191">
    <property type="entry name" value="Junctophilin"/>
</dbReference>
<evidence type="ECO:0000313" key="4">
    <source>
        <dbReference type="Proteomes" id="UP001295444"/>
    </source>
</evidence>
<keyword evidence="4" id="KW-1185">Reference proteome</keyword>